<dbReference type="GO" id="GO:0050839">
    <property type="term" value="F:cell adhesion molecule binding"/>
    <property type="evidence" value="ECO:0007669"/>
    <property type="project" value="TreeGrafter"/>
</dbReference>
<evidence type="ECO:0000256" key="5">
    <source>
        <dbReference type="ARBA" id="ARBA00023136"/>
    </source>
</evidence>
<dbReference type="GO" id="GO:0005886">
    <property type="term" value="C:plasma membrane"/>
    <property type="evidence" value="ECO:0007669"/>
    <property type="project" value="TreeGrafter"/>
</dbReference>
<evidence type="ECO:0000313" key="14">
    <source>
        <dbReference type="WBParaSite" id="SRDH1_49690.8"/>
    </source>
</evidence>
<name>A0AA85FG11_9TREM</name>
<dbReference type="SUPFAM" id="SSF48726">
    <property type="entry name" value="Immunoglobulin"/>
    <property type="match status" value="7"/>
</dbReference>
<dbReference type="InterPro" id="IPR007110">
    <property type="entry name" value="Ig-like_dom"/>
</dbReference>
<keyword evidence="7" id="KW-0325">Glycoprotein</keyword>
<dbReference type="InterPro" id="IPR051275">
    <property type="entry name" value="Cell_adhesion_signaling"/>
</dbReference>
<evidence type="ECO:0000256" key="4">
    <source>
        <dbReference type="ARBA" id="ARBA00022989"/>
    </source>
</evidence>
<dbReference type="SMART" id="SM00409">
    <property type="entry name" value="IG"/>
    <property type="match status" value="9"/>
</dbReference>
<keyword evidence="5 10" id="KW-0472">Membrane</keyword>
<protein>
    <recommendedName>
        <fullName evidence="15">Nephrin</fullName>
    </recommendedName>
</protein>
<keyword evidence="3" id="KW-0677">Repeat</keyword>
<feature type="domain" description="Fibronectin type-III" evidence="12">
    <location>
        <begin position="1260"/>
        <end position="1357"/>
    </location>
</feature>
<dbReference type="InterPro" id="IPR013162">
    <property type="entry name" value="CD80_C2-set"/>
</dbReference>
<dbReference type="CDD" id="cd00063">
    <property type="entry name" value="FN3"/>
    <property type="match status" value="1"/>
</dbReference>
<evidence type="ECO:0000256" key="7">
    <source>
        <dbReference type="ARBA" id="ARBA00023180"/>
    </source>
</evidence>
<dbReference type="Pfam" id="PF08205">
    <property type="entry name" value="C2-set_2"/>
    <property type="match status" value="1"/>
</dbReference>
<dbReference type="CDD" id="cd00096">
    <property type="entry name" value="Ig"/>
    <property type="match status" value="2"/>
</dbReference>
<dbReference type="PROSITE" id="PS50835">
    <property type="entry name" value="IG_LIKE"/>
    <property type="match status" value="7"/>
</dbReference>
<feature type="domain" description="Ig-like" evidence="11">
    <location>
        <begin position="779"/>
        <end position="815"/>
    </location>
</feature>
<evidence type="ECO:0000256" key="3">
    <source>
        <dbReference type="ARBA" id="ARBA00022737"/>
    </source>
</evidence>
<organism evidence="13 14">
    <name type="scientific">Schistosoma rodhaini</name>
    <dbReference type="NCBI Taxonomy" id="6188"/>
    <lineage>
        <taxon>Eukaryota</taxon>
        <taxon>Metazoa</taxon>
        <taxon>Spiralia</taxon>
        <taxon>Lophotrochozoa</taxon>
        <taxon>Platyhelminthes</taxon>
        <taxon>Trematoda</taxon>
        <taxon>Digenea</taxon>
        <taxon>Strigeidida</taxon>
        <taxon>Schistosomatoidea</taxon>
        <taxon>Schistosomatidae</taxon>
        <taxon>Schistosoma</taxon>
    </lineage>
</organism>
<reference evidence="14" key="2">
    <citation type="submission" date="2023-11" db="UniProtKB">
        <authorList>
            <consortium name="WormBaseParasite"/>
        </authorList>
    </citation>
    <scope>IDENTIFICATION</scope>
</reference>
<dbReference type="PANTHER" id="PTHR11640">
    <property type="entry name" value="NEPHRIN"/>
    <property type="match status" value="1"/>
</dbReference>
<proteinExistence type="predicted"/>
<dbReference type="Proteomes" id="UP000050792">
    <property type="component" value="Unassembled WGS sequence"/>
</dbReference>
<evidence type="ECO:0000256" key="6">
    <source>
        <dbReference type="ARBA" id="ARBA00023157"/>
    </source>
</evidence>
<dbReference type="SUPFAM" id="SSF49265">
    <property type="entry name" value="Fibronectin type III"/>
    <property type="match status" value="1"/>
</dbReference>
<accession>A0AA85FG11</accession>
<dbReference type="InterPro" id="IPR036179">
    <property type="entry name" value="Ig-like_dom_sf"/>
</dbReference>
<feature type="domain" description="Ig-like" evidence="11">
    <location>
        <begin position="916"/>
        <end position="1013"/>
    </location>
</feature>
<keyword evidence="2 10" id="KW-0812">Transmembrane</keyword>
<dbReference type="SMART" id="SM00408">
    <property type="entry name" value="IGc2"/>
    <property type="match status" value="6"/>
</dbReference>
<comment type="subcellular location">
    <subcellularLocation>
        <location evidence="1">Membrane</location>
        <topology evidence="1">Single-pass type I membrane protein</topology>
    </subcellularLocation>
</comment>
<sequence>MMFLDRISPLIMISLINWNLVLSEFIAYGFNTMDKNTEKVLNSVVSKKQPKLLENLKSISTSIDTMNTSNEYMLSDYPLSVINFNKHQKFSYLNDMQPENVDNSKHPLLSDPLFDPSILTDTAARVIQSNRCTTEERQKRIQCFEVLPAEQYAIPLGHTVNMQCVVLNQHGKVQWRAKKILLGYDRSIPGYSRFRIIGDVGRGEHTLQITDVQRDDAGEYECQVTPVPVNNHPLLRRKTYLEVLIKPNEPQILYQNVQLPERKLIISQPDPILRISLVCSAVGGRPAPTFKWLINRHEIPNLEVKTKTPMNPNDVAKMNNLLKVWGKLHPIINNEENEERSTLSILKAGLEDGDEIACSVSNSATQINHDPMKRNLSITITVDVHTPPGPPKIVSPESNHVYLDGEQLRAVCVSSPPGKPLGGLFWRWLIRPSQVDDNDIQKISGIGGRGGARLSDYTSVEAYLRSLDSSNGGGSSSQKILTPELSQLQQGDFISEDVQPLHYTLTKEKDQLVNTLIIQRVTRKYHAAKLICETGHPVGSAHQTSITIFVKHAPANVTISVETGSIDDDHTGGRHEKVAYARAGEMKTFICKTAPYYGQATIKWLFQAAGTSITTSPKQLVDKAVTYKTPDGESFYQESRIQITVRPEDDRSYIDCLVWSVGDARIDSRVRLDIIHPPDIPRITGYKSGQPVNMAHLLELTCSTTGGNPLPELQWFKDKNPITNNVEPIIIGKQTTIKLKLVPQKEDNGAQYHCSARNTATNNEWIDSEAIILNVLFPPQRVSLNFGGKSVVQSGEQLEINCQADSSNPVAVITWRHYQCGPAHAFYRRHLLQQQKKLPKSSSSTNEGEKCKLLELKGSDETPVPGASGGLLARSHLWLRPTWRYHMDFIECQAENPVYGPPIWHDRLQLNITFAPQFYGLQVDDHRVIREGETTHLDFGLYANPPVTSVSWFRNDQLLPFEPKETDTWQGVFAAGTVGELLSLHKINRENMGNYTVIVSNSQHESRNTFFLNVTYPASIVGKLEENITQTNKDYAALDCKADANPAIPDRTFTWYRYFPPKGWTEEVDEGALQLSEPIYCNQSLIDKPKMLAQCFQQDKFQISSTFYIYQLTEDDVGKYVCEVSNGIGEPVKKTFNLLYHFPPKIIQLPRYTKAAGEQSSKVWLTCYIRTEPTPQIVWLKDNKLIPMDTLIQSKNSDSKNEMKKYENYLIHIRPGLYKAQLAVNDIRKYDFGSYSCQAANLQGEAQLEIHLSGTSTPDVPINFRLLNATSSTLHVAWTQGFDGGLAQTFQIRWREVGSISLYKYADVASNDNRNGVEYIITGLKPGSEYIVSVNSMNSKHGASAYTDPIHLRTLSLDLYNGREPMPPLSTSGYSDDNALLIIVSACVFGFVILLINIIVIIFLIKRRRYRNMMRRRQYKSDQGVTMTNGVALTHHNQTSTDMKSHLQSSFIDQNDNFMDTDISTTCICCHPNKQKLASSGYVKADSYGNFSRTHGYAPHDICPSQCPQYIPTDVDQQGHLMNHNITSSNPDFNHLTSNQMTTSYPVRHLTSPNPYYNNTLNYPMTRHGSTEFGIVYSSANPVNQLRHEHGSIKHSTRYGQHTPRQPNQSRYYGTKPNFGSTRYFCSSREVIQSNTSRKNVPHFENRQSVNNLTHAISSELFTNQNQCNCGQQYSMHKPNQIQCHKRLPYSCSTCLKSRSSLYNSKQSFHTLNTQNSVIDNFSEEDKDSDRSRYADQLRRIQYGGGPTAQLLLGNINAQNDHSSPDSNLSPSQEEHNINNFQSCLSKSKSNMHKIELLNNTENNHLISNLNQYNERPDNLGNNENLETSRLLNSNKFNREQQQQNQHITDDFSTIPNVDNTEIRSTHLSDCFV</sequence>
<keyword evidence="6" id="KW-1015">Disulfide bond</keyword>
<dbReference type="WBParaSite" id="SRDH1_49690.8">
    <property type="protein sequence ID" value="SRDH1_49690.8"/>
    <property type="gene ID" value="SRDH1_49690"/>
</dbReference>
<feature type="compositionally biased region" description="Polar residues" evidence="9">
    <location>
        <begin position="1598"/>
        <end position="1614"/>
    </location>
</feature>
<feature type="transmembrane region" description="Helical" evidence="10">
    <location>
        <begin position="1379"/>
        <end position="1405"/>
    </location>
</feature>
<dbReference type="Pfam" id="PF13927">
    <property type="entry name" value="Ig_3"/>
    <property type="match status" value="1"/>
</dbReference>
<feature type="domain" description="Ig-like" evidence="11">
    <location>
        <begin position="1017"/>
        <end position="1137"/>
    </location>
</feature>
<dbReference type="GO" id="GO:0005911">
    <property type="term" value="C:cell-cell junction"/>
    <property type="evidence" value="ECO:0007669"/>
    <property type="project" value="TreeGrafter"/>
</dbReference>
<evidence type="ECO:0000259" key="11">
    <source>
        <dbReference type="PROSITE" id="PS50835"/>
    </source>
</evidence>
<dbReference type="Pfam" id="PF07686">
    <property type="entry name" value="V-set"/>
    <property type="match status" value="1"/>
</dbReference>
<feature type="domain" description="Ig-like" evidence="11">
    <location>
        <begin position="1144"/>
        <end position="1253"/>
    </location>
</feature>
<reference evidence="13" key="1">
    <citation type="submission" date="2022-06" db="EMBL/GenBank/DDBJ databases">
        <authorList>
            <person name="Berger JAMES D."/>
            <person name="Berger JAMES D."/>
        </authorList>
    </citation>
    <scope>NUCLEOTIDE SEQUENCE [LARGE SCALE GENOMIC DNA]</scope>
</reference>
<evidence type="ECO:0000259" key="12">
    <source>
        <dbReference type="PROSITE" id="PS50853"/>
    </source>
</evidence>
<dbReference type="InterPro" id="IPR036116">
    <property type="entry name" value="FN3_sf"/>
</dbReference>
<feature type="region of interest" description="Disordered" evidence="9">
    <location>
        <begin position="1593"/>
        <end position="1614"/>
    </location>
</feature>
<dbReference type="InterPro" id="IPR003599">
    <property type="entry name" value="Ig_sub"/>
</dbReference>
<evidence type="ECO:0000256" key="9">
    <source>
        <dbReference type="SAM" id="MobiDB-lite"/>
    </source>
</evidence>
<evidence type="ECO:0000313" key="13">
    <source>
        <dbReference type="Proteomes" id="UP000050792"/>
    </source>
</evidence>
<keyword evidence="4 10" id="KW-1133">Transmembrane helix</keyword>
<dbReference type="Pfam" id="PF07679">
    <property type="entry name" value="I-set"/>
    <property type="match status" value="1"/>
</dbReference>
<dbReference type="InterPro" id="IPR013106">
    <property type="entry name" value="Ig_V-set"/>
</dbReference>
<dbReference type="InterPro" id="IPR013783">
    <property type="entry name" value="Ig-like_fold"/>
</dbReference>
<keyword evidence="8" id="KW-0393">Immunoglobulin domain</keyword>
<keyword evidence="13" id="KW-1185">Reference proteome</keyword>
<dbReference type="SMART" id="SM00060">
    <property type="entry name" value="FN3"/>
    <property type="match status" value="1"/>
</dbReference>
<dbReference type="Gene3D" id="2.60.40.10">
    <property type="entry name" value="Immunoglobulins"/>
    <property type="match status" value="9"/>
</dbReference>
<dbReference type="Pfam" id="PF00041">
    <property type="entry name" value="fn3"/>
    <property type="match status" value="1"/>
</dbReference>
<dbReference type="InterPro" id="IPR003598">
    <property type="entry name" value="Ig_sub2"/>
</dbReference>
<evidence type="ECO:0000256" key="1">
    <source>
        <dbReference type="ARBA" id="ARBA00004479"/>
    </source>
</evidence>
<feature type="domain" description="Ig-like" evidence="11">
    <location>
        <begin position="250"/>
        <end position="379"/>
    </location>
</feature>
<feature type="domain" description="Ig-like" evidence="11">
    <location>
        <begin position="116"/>
        <end position="225"/>
    </location>
</feature>
<evidence type="ECO:0008006" key="15">
    <source>
        <dbReference type="Google" id="ProtNLM"/>
    </source>
</evidence>
<dbReference type="GO" id="GO:0098609">
    <property type="term" value="P:cell-cell adhesion"/>
    <property type="evidence" value="ECO:0007669"/>
    <property type="project" value="TreeGrafter"/>
</dbReference>
<feature type="domain" description="Ig-like" evidence="11">
    <location>
        <begin position="678"/>
        <end position="772"/>
    </location>
</feature>
<evidence type="ECO:0000256" key="10">
    <source>
        <dbReference type="SAM" id="Phobius"/>
    </source>
</evidence>
<evidence type="ECO:0000256" key="2">
    <source>
        <dbReference type="ARBA" id="ARBA00022692"/>
    </source>
</evidence>
<dbReference type="PROSITE" id="PS50853">
    <property type="entry name" value="FN3"/>
    <property type="match status" value="1"/>
</dbReference>
<dbReference type="PANTHER" id="PTHR11640:SF31">
    <property type="entry name" value="IRREGULAR CHIASM C-ROUGHEST PROTEIN-RELATED"/>
    <property type="match status" value="1"/>
</dbReference>
<evidence type="ECO:0000256" key="8">
    <source>
        <dbReference type="ARBA" id="ARBA00023319"/>
    </source>
</evidence>
<dbReference type="InterPro" id="IPR003961">
    <property type="entry name" value="FN3_dom"/>
</dbReference>
<dbReference type="InterPro" id="IPR013098">
    <property type="entry name" value="Ig_I-set"/>
</dbReference>